<evidence type="ECO:0000313" key="5">
    <source>
        <dbReference type="Proteomes" id="UP000595140"/>
    </source>
</evidence>
<evidence type="ECO:0000313" key="4">
    <source>
        <dbReference type="EMBL" id="VFQ88972.1"/>
    </source>
</evidence>
<comment type="subcellular location">
    <subcellularLocation>
        <location evidence="1">Membrane</location>
    </subcellularLocation>
</comment>
<organism evidence="4 5">
    <name type="scientific">Cuscuta campestris</name>
    <dbReference type="NCBI Taxonomy" id="132261"/>
    <lineage>
        <taxon>Eukaryota</taxon>
        <taxon>Viridiplantae</taxon>
        <taxon>Streptophyta</taxon>
        <taxon>Embryophyta</taxon>
        <taxon>Tracheophyta</taxon>
        <taxon>Spermatophyta</taxon>
        <taxon>Magnoliopsida</taxon>
        <taxon>eudicotyledons</taxon>
        <taxon>Gunneridae</taxon>
        <taxon>Pentapetalae</taxon>
        <taxon>asterids</taxon>
        <taxon>lamiids</taxon>
        <taxon>Solanales</taxon>
        <taxon>Convolvulaceae</taxon>
        <taxon>Cuscuteae</taxon>
        <taxon>Cuscuta</taxon>
        <taxon>Cuscuta subgen. Grammica</taxon>
        <taxon>Cuscuta sect. Cleistogrammica</taxon>
    </lineage>
</organism>
<keyword evidence="5" id="KW-1185">Reference proteome</keyword>
<evidence type="ECO:0000256" key="2">
    <source>
        <dbReference type="ARBA" id="ARBA00023136"/>
    </source>
</evidence>
<keyword evidence="2 3" id="KW-0472">Membrane</keyword>
<dbReference type="Proteomes" id="UP000595140">
    <property type="component" value="Unassembled WGS sequence"/>
</dbReference>
<dbReference type="OrthoDB" id="1934762at2759"/>
<evidence type="ECO:0000256" key="3">
    <source>
        <dbReference type="SAM" id="Phobius"/>
    </source>
</evidence>
<proteinExistence type="predicted"/>
<sequence>MNPTKPEMAPGKQDGYKRKIYWWCFQVATVWTLISLLIWRCLIPKHPDFTVADLRVFVSDNGNSTARYETSGLWNASVLLGVEIFNPNKGMSIHYSNIHVTIRHSGAIVAESFAPGFYQTYHKNNNATRVFLVRADLQRLLHKTSLVIGLDTTARYGILKWKTKYHKMHYEAYVHNVTIGLNGTGECYSLQQQKITFLKY</sequence>
<accession>A0A484MJL1</accession>
<dbReference type="GO" id="GO:0005886">
    <property type="term" value="C:plasma membrane"/>
    <property type="evidence" value="ECO:0007669"/>
    <property type="project" value="TreeGrafter"/>
</dbReference>
<dbReference type="AlphaFoldDB" id="A0A484MJL1"/>
<gene>
    <name evidence="4" type="ORF">CCAM_LOCUS30748</name>
</gene>
<evidence type="ECO:0000256" key="1">
    <source>
        <dbReference type="ARBA" id="ARBA00004370"/>
    </source>
</evidence>
<reference evidence="4 5" key="1">
    <citation type="submission" date="2018-04" db="EMBL/GenBank/DDBJ databases">
        <authorList>
            <person name="Vogel A."/>
        </authorList>
    </citation>
    <scope>NUCLEOTIDE SEQUENCE [LARGE SCALE GENOMIC DNA]</scope>
</reference>
<dbReference type="InterPro" id="IPR044839">
    <property type="entry name" value="NDR1-like"/>
</dbReference>
<keyword evidence="3" id="KW-1133">Transmembrane helix</keyword>
<feature type="transmembrane region" description="Helical" evidence="3">
    <location>
        <begin position="20"/>
        <end position="39"/>
    </location>
</feature>
<dbReference type="EMBL" id="OOIL02003702">
    <property type="protein sequence ID" value="VFQ88972.1"/>
    <property type="molecule type" value="Genomic_DNA"/>
</dbReference>
<name>A0A484MJL1_9ASTE</name>
<dbReference type="GO" id="GO:0009506">
    <property type="term" value="C:plasmodesma"/>
    <property type="evidence" value="ECO:0007669"/>
    <property type="project" value="TreeGrafter"/>
</dbReference>
<evidence type="ECO:0008006" key="6">
    <source>
        <dbReference type="Google" id="ProtNLM"/>
    </source>
</evidence>
<dbReference type="GO" id="GO:0098542">
    <property type="term" value="P:defense response to other organism"/>
    <property type="evidence" value="ECO:0007669"/>
    <property type="project" value="InterPro"/>
</dbReference>
<dbReference type="PANTHER" id="PTHR31415">
    <property type="entry name" value="OS05G0367900 PROTEIN"/>
    <property type="match status" value="1"/>
</dbReference>
<dbReference type="PANTHER" id="PTHR31415:SF125">
    <property type="entry name" value="HARPIN INDUCING PROTEIN 1-LIKE 9"/>
    <property type="match status" value="1"/>
</dbReference>
<protein>
    <recommendedName>
        <fullName evidence="6">Late embryogenesis abundant protein LEA-2 subgroup domain-containing protein</fullName>
    </recommendedName>
</protein>
<keyword evidence="3" id="KW-0812">Transmembrane</keyword>